<keyword evidence="3" id="KW-0819">tRNA processing</keyword>
<feature type="domain" description="tRNA intron endonuclease catalytic" evidence="6">
    <location>
        <begin position="118"/>
        <end position="195"/>
    </location>
</feature>
<dbReference type="PANTHER" id="PTHR13070:SF0">
    <property type="entry name" value="TRNA-SPLICING ENDONUCLEASE SUBUNIT SEN34"/>
    <property type="match status" value="1"/>
</dbReference>
<comment type="catalytic activity">
    <reaction evidence="5">
        <text>pretRNA = a 3'-half-tRNA molecule with a 5'-OH end + a 5'-half-tRNA molecule with a 2',3'-cyclic phosphate end + an intron with a 2',3'-cyclic phosphate and a 5'-hydroxyl terminus.</text>
        <dbReference type="EC" id="4.6.1.16"/>
    </reaction>
</comment>
<name>A0AAV0URU1_HYABA</name>
<evidence type="ECO:0000313" key="7">
    <source>
        <dbReference type="EMBL" id="CAI5737379.1"/>
    </source>
</evidence>
<evidence type="ECO:0000256" key="3">
    <source>
        <dbReference type="ARBA" id="ARBA00022694"/>
    </source>
</evidence>
<protein>
    <recommendedName>
        <fullName evidence="2">tRNA-intron lyase</fullName>
        <ecNumber evidence="2">4.6.1.16</ecNumber>
    </recommendedName>
</protein>
<comment type="caution">
    <text evidence="7">The sequence shown here is derived from an EMBL/GenBank/DDBJ whole genome shotgun (WGS) entry which is preliminary data.</text>
</comment>
<dbReference type="GO" id="GO:0000213">
    <property type="term" value="F:tRNA-intron lyase activity"/>
    <property type="evidence" value="ECO:0007669"/>
    <property type="project" value="UniProtKB-EC"/>
</dbReference>
<accession>A0AAV0URU1</accession>
<proteinExistence type="inferred from homology"/>
<evidence type="ECO:0000313" key="8">
    <source>
        <dbReference type="Proteomes" id="UP001162031"/>
    </source>
</evidence>
<keyword evidence="4" id="KW-0456">Lyase</keyword>
<comment type="similarity">
    <text evidence="1">Belongs to the tRNA-intron endonuclease family.</text>
</comment>
<dbReference type="GO" id="GO:0005634">
    <property type="term" value="C:nucleus"/>
    <property type="evidence" value="ECO:0007669"/>
    <property type="project" value="UniProtKB-ARBA"/>
</dbReference>
<dbReference type="GO" id="GO:0003676">
    <property type="term" value="F:nucleic acid binding"/>
    <property type="evidence" value="ECO:0007669"/>
    <property type="project" value="InterPro"/>
</dbReference>
<dbReference type="InterPro" id="IPR006677">
    <property type="entry name" value="tRNA_intron_Endonuc_cat-like"/>
</dbReference>
<dbReference type="EC" id="4.6.1.16" evidence="2"/>
<evidence type="ECO:0000259" key="6">
    <source>
        <dbReference type="Pfam" id="PF01974"/>
    </source>
</evidence>
<dbReference type="Gene3D" id="3.40.1350.10">
    <property type="match status" value="1"/>
</dbReference>
<dbReference type="InterPro" id="IPR011856">
    <property type="entry name" value="tRNA_endonuc-like_dom_sf"/>
</dbReference>
<evidence type="ECO:0000256" key="2">
    <source>
        <dbReference type="ARBA" id="ARBA00012573"/>
    </source>
</evidence>
<dbReference type="InterPro" id="IPR006676">
    <property type="entry name" value="tRNA_splic"/>
</dbReference>
<dbReference type="SUPFAM" id="SSF53032">
    <property type="entry name" value="tRNA-intron endonuclease catalytic domain-like"/>
    <property type="match status" value="1"/>
</dbReference>
<evidence type="ECO:0000256" key="1">
    <source>
        <dbReference type="ARBA" id="ARBA00008078"/>
    </source>
</evidence>
<dbReference type="InterPro" id="IPR036167">
    <property type="entry name" value="tRNA_intron_Endo_cat-like_sf"/>
</dbReference>
<evidence type="ECO:0000256" key="5">
    <source>
        <dbReference type="ARBA" id="ARBA00034031"/>
    </source>
</evidence>
<dbReference type="Proteomes" id="UP001162031">
    <property type="component" value="Unassembled WGS sequence"/>
</dbReference>
<dbReference type="AlphaFoldDB" id="A0AAV0URU1"/>
<gene>
    <name evidence="7" type="ORF">HBR001_LOCUS7138</name>
</gene>
<keyword evidence="8" id="KW-1185">Reference proteome</keyword>
<reference evidence="7" key="1">
    <citation type="submission" date="2022-12" db="EMBL/GenBank/DDBJ databases">
        <authorList>
            <person name="Webb A."/>
        </authorList>
    </citation>
    <scope>NUCLEOTIDE SEQUENCE</scope>
    <source>
        <strain evidence="7">Hp1</strain>
    </source>
</reference>
<dbReference type="NCBIfam" id="TIGR00324">
    <property type="entry name" value="endA"/>
    <property type="match status" value="1"/>
</dbReference>
<sequence length="238" mass="26308">MSLTTAVVATVITSSEADATYALVEDRQHIARLQQECRIYGSAEGSSAAAACTPPTRLRLGLEEMAVGLTQGFLRLEVAITSASDYTRQKIVQELTGDCSGRTPCDVQWRLSPRRRDRVRVFRDLWERGYVVTFGSKFGADFLIYKGDPKYAHAEAMVVVKGYEEDFARVDVVSFCRVAKMVKKQCLFASVRSSGEGKSDDGKQEDREADDGVAVNHVVYVSLTHALLVSRQQERAGV</sequence>
<dbReference type="GO" id="GO:0000379">
    <property type="term" value="P:tRNA-type intron splice site recognition and cleavage"/>
    <property type="evidence" value="ECO:0007669"/>
    <property type="project" value="TreeGrafter"/>
</dbReference>
<evidence type="ECO:0000256" key="4">
    <source>
        <dbReference type="ARBA" id="ARBA00023239"/>
    </source>
</evidence>
<dbReference type="EMBL" id="CANTFL010001332">
    <property type="protein sequence ID" value="CAI5737379.1"/>
    <property type="molecule type" value="Genomic_DNA"/>
</dbReference>
<dbReference type="PANTHER" id="PTHR13070">
    <property type="entry name" value="TRNA-SPLICING ENDONUCLEASE SUBUNIT SEN34-RELATED"/>
    <property type="match status" value="1"/>
</dbReference>
<organism evidence="7 8">
    <name type="scientific">Hyaloperonospora brassicae</name>
    <name type="common">Brassica downy mildew</name>
    <name type="synonym">Peronospora brassicae</name>
    <dbReference type="NCBI Taxonomy" id="162125"/>
    <lineage>
        <taxon>Eukaryota</taxon>
        <taxon>Sar</taxon>
        <taxon>Stramenopiles</taxon>
        <taxon>Oomycota</taxon>
        <taxon>Peronosporomycetes</taxon>
        <taxon>Peronosporales</taxon>
        <taxon>Peronosporaceae</taxon>
        <taxon>Hyaloperonospora</taxon>
    </lineage>
</organism>
<dbReference type="CDD" id="cd22363">
    <property type="entry name" value="tRNA-intron_lyase_C"/>
    <property type="match status" value="1"/>
</dbReference>
<dbReference type="Pfam" id="PF01974">
    <property type="entry name" value="tRNA_int_endo"/>
    <property type="match status" value="1"/>
</dbReference>